<dbReference type="GO" id="GO:0004805">
    <property type="term" value="F:trehalose-phosphatase activity"/>
    <property type="evidence" value="ECO:0007669"/>
    <property type="project" value="TreeGrafter"/>
</dbReference>
<dbReference type="EMBL" id="VOBL01000003">
    <property type="protein sequence ID" value="KAA0979045.1"/>
    <property type="molecule type" value="Genomic_DNA"/>
</dbReference>
<dbReference type="RefSeq" id="WP_149618832.1">
    <property type="nucleotide sequence ID" value="NZ_JBITUG010000025.1"/>
</dbReference>
<comment type="similarity">
    <text evidence="1">Belongs to the glycosyltransferase 20 family.</text>
</comment>
<sequence length="491" mass="55287">MQAELLNEHESGNEKPGYDFIVVANRLPVDRVEGDDGELSWRRSPGGLVTAIAPVMQESDGAWVGWHGSPGEELEPFENDRISLIPVPLDEEDLELYYEGFSNSTLWPLYHDVIVPPEFHRTWWDNYKKVNKRFAEATAKVAAHGATVWVQDYQLQLVPKLLREARPDLRIGFFNHIPFPSPGIFSQLPWRKQILEGLAGADVVGFQRTADASNFLRCMRRYTDRTVKGSLAIPPVSSEGNSASLNICRAEAHPISIDTRQVAEMAHDPEIMARAKQIRHELGDPKTVLLGVDRLDYTKGIRHRLKAYGELLADGEIHVGDACLVQVASPSRENVERYQQLKDQVELMVGNLNGEHDTMEHTAIRYLHHSYPMREMIALYLAADIMLVTSLRDGMNLVAKEFVAAHTDDTGMLVLSEFTGAADQLTQSVLVNPHDIDGMKSGILRALRMDPTDSARRMRRMRRHLREHDVASWSKAFLASLAQPLPIDLLV</sequence>
<dbReference type="AlphaFoldDB" id="A0A5B0ELK4"/>
<dbReference type="InterPro" id="IPR001830">
    <property type="entry name" value="Glyco_trans_20"/>
</dbReference>
<dbReference type="SUPFAM" id="SSF53756">
    <property type="entry name" value="UDP-Glycosyltransferase/glycogen phosphorylase"/>
    <property type="match status" value="1"/>
</dbReference>
<dbReference type="PANTHER" id="PTHR10788">
    <property type="entry name" value="TREHALOSE-6-PHOSPHATE SYNTHASE"/>
    <property type="match status" value="1"/>
</dbReference>
<dbReference type="GO" id="GO:0005992">
    <property type="term" value="P:trehalose biosynthetic process"/>
    <property type="evidence" value="ECO:0007669"/>
    <property type="project" value="InterPro"/>
</dbReference>
<reference evidence="2 3" key="1">
    <citation type="submission" date="2019-07" db="EMBL/GenBank/DDBJ databases">
        <title>Analysis of the biochemical properties, biological activity and biotechnological potential of siderophores and biosurfactants produced by Antarctic psychrotolerant bacteria.</title>
        <authorList>
            <person name="Styczynski M."/>
            <person name="Krucon T."/>
            <person name="Decewicz P."/>
            <person name="Dziewit L."/>
        </authorList>
    </citation>
    <scope>NUCLEOTIDE SEQUENCE [LARGE SCALE GENOMIC DNA]</scope>
    <source>
        <strain evidence="2 3">ANT_H27</strain>
    </source>
</reference>
<evidence type="ECO:0000313" key="3">
    <source>
        <dbReference type="Proteomes" id="UP000323856"/>
    </source>
</evidence>
<accession>A0A5B0ELK4</accession>
<comment type="caution">
    <text evidence="2">The sequence shown here is derived from an EMBL/GenBank/DDBJ whole genome shotgun (WGS) entry which is preliminary data.</text>
</comment>
<dbReference type="PANTHER" id="PTHR10788:SF106">
    <property type="entry name" value="BCDNA.GH08860"/>
    <property type="match status" value="1"/>
</dbReference>
<dbReference type="Gene3D" id="3.40.50.2000">
    <property type="entry name" value="Glycogen Phosphorylase B"/>
    <property type="match status" value="2"/>
</dbReference>
<dbReference type="Proteomes" id="UP000323856">
    <property type="component" value="Unassembled WGS sequence"/>
</dbReference>
<gene>
    <name evidence="2" type="ORF">FQ154_04685</name>
</gene>
<dbReference type="CDD" id="cd03788">
    <property type="entry name" value="GT20_TPS"/>
    <property type="match status" value="1"/>
</dbReference>
<proteinExistence type="inferred from homology"/>
<name>A0A5B0ELK4_9MICC</name>
<dbReference type="GO" id="GO:0003825">
    <property type="term" value="F:alpha,alpha-trehalose-phosphate synthase (UDP-forming) activity"/>
    <property type="evidence" value="ECO:0007669"/>
    <property type="project" value="TreeGrafter"/>
</dbReference>
<protein>
    <submittedName>
        <fullName evidence="2">Trehalose-6-phosphate synthase</fullName>
    </submittedName>
</protein>
<dbReference type="GO" id="GO:0005829">
    <property type="term" value="C:cytosol"/>
    <property type="evidence" value="ECO:0007669"/>
    <property type="project" value="TreeGrafter"/>
</dbReference>
<evidence type="ECO:0000313" key="2">
    <source>
        <dbReference type="EMBL" id="KAA0979045.1"/>
    </source>
</evidence>
<evidence type="ECO:0000256" key="1">
    <source>
        <dbReference type="ARBA" id="ARBA00008799"/>
    </source>
</evidence>
<organism evidence="2 3">
    <name type="scientific">Paeniglutamicibacter gangotriensis</name>
    <dbReference type="NCBI Taxonomy" id="254787"/>
    <lineage>
        <taxon>Bacteria</taxon>
        <taxon>Bacillati</taxon>
        <taxon>Actinomycetota</taxon>
        <taxon>Actinomycetes</taxon>
        <taxon>Micrococcales</taxon>
        <taxon>Micrococcaceae</taxon>
        <taxon>Paeniglutamicibacter</taxon>
    </lineage>
</organism>
<dbReference type="Pfam" id="PF00982">
    <property type="entry name" value="Glyco_transf_20"/>
    <property type="match status" value="1"/>
</dbReference>
<dbReference type="OrthoDB" id="9761633at2"/>